<protein>
    <submittedName>
        <fullName evidence="2">Uncharacterized protein</fullName>
    </submittedName>
</protein>
<dbReference type="OrthoDB" id="467801at2"/>
<dbReference type="KEGG" id="dsl:Dacsa_0438"/>
<feature type="transmembrane region" description="Helical" evidence="1">
    <location>
        <begin position="48"/>
        <end position="69"/>
    </location>
</feature>
<dbReference type="Proteomes" id="UP000010482">
    <property type="component" value="Chromosome"/>
</dbReference>
<keyword evidence="1" id="KW-0472">Membrane</keyword>
<reference evidence="2" key="1">
    <citation type="submission" date="2012-04" db="EMBL/GenBank/DDBJ databases">
        <title>Finished genome of Dactylococcopsis salina PCC 8305.</title>
        <authorList>
            <consortium name="US DOE Joint Genome Institute"/>
            <person name="Gugger M."/>
            <person name="Coursin T."/>
            <person name="Rippka R."/>
            <person name="Tandeau De Marsac N."/>
            <person name="Huntemann M."/>
            <person name="Wei C.-L."/>
            <person name="Han J."/>
            <person name="Detter J.C."/>
            <person name="Han C."/>
            <person name="Tapia R."/>
            <person name="Daligault H."/>
            <person name="Chen A."/>
            <person name="Krypides N."/>
            <person name="Mavromatis K."/>
            <person name="Markowitz V."/>
            <person name="Szeto E."/>
            <person name="Ivanova N."/>
            <person name="Ovchinnikova G."/>
            <person name="Pagani I."/>
            <person name="Pati A."/>
            <person name="Goodwin L."/>
            <person name="Peters L."/>
            <person name="Pitluck S."/>
            <person name="Woyke T."/>
            <person name="Kerfeld C."/>
        </authorList>
    </citation>
    <scope>NUCLEOTIDE SEQUENCE [LARGE SCALE GENOMIC DNA]</scope>
    <source>
        <strain evidence="2">PCC 8305</strain>
    </source>
</reference>
<proteinExistence type="predicted"/>
<gene>
    <name evidence="2" type="ORF">Dacsa_0438</name>
</gene>
<dbReference type="HOGENOM" id="CLU_093068_0_0_3"/>
<feature type="transmembrane region" description="Helical" evidence="1">
    <location>
        <begin position="6"/>
        <end position="27"/>
    </location>
</feature>
<evidence type="ECO:0000256" key="1">
    <source>
        <dbReference type="SAM" id="Phobius"/>
    </source>
</evidence>
<evidence type="ECO:0000313" key="3">
    <source>
        <dbReference type="Proteomes" id="UP000010482"/>
    </source>
</evidence>
<keyword evidence="3" id="KW-1185">Reference proteome</keyword>
<dbReference type="AlphaFoldDB" id="K9YQN8"/>
<evidence type="ECO:0000313" key="2">
    <source>
        <dbReference type="EMBL" id="AFZ49226.1"/>
    </source>
</evidence>
<accession>K9YQN8</accession>
<dbReference type="eggNOG" id="ENOG5030NQW">
    <property type="taxonomic scope" value="Bacteria"/>
</dbReference>
<dbReference type="STRING" id="13035.Dacsa_0438"/>
<feature type="transmembrane region" description="Helical" evidence="1">
    <location>
        <begin position="75"/>
        <end position="94"/>
    </location>
</feature>
<keyword evidence="1" id="KW-0812">Transmembrane</keyword>
<name>K9YQN8_DACS8</name>
<organism evidence="2 3">
    <name type="scientific">Dactylococcopsis salina (strain PCC 8305)</name>
    <name type="common">Myxobactron salinum</name>
    <dbReference type="NCBI Taxonomy" id="13035"/>
    <lineage>
        <taxon>Bacteria</taxon>
        <taxon>Bacillati</taxon>
        <taxon>Cyanobacteriota</taxon>
        <taxon>Cyanophyceae</taxon>
        <taxon>Nodosilineales</taxon>
        <taxon>Cymatolegaceae</taxon>
        <taxon>Dactylococcopsis</taxon>
    </lineage>
</organism>
<keyword evidence="1" id="KW-1133">Transmembrane helix</keyword>
<dbReference type="EMBL" id="CP003944">
    <property type="protein sequence ID" value="AFZ49226.1"/>
    <property type="molecule type" value="Genomic_DNA"/>
</dbReference>
<sequence length="209" mass="24183">MLLWNWELLLATLTGMGVLILLFRFPIDRWGMYWRQWETRVNASHKRLLLALAGSSFAGIAVYWGLNLWTQIENHWLAGGAIGQGVLITLLLCLQVSKLVTDSGETPTGDRFSQRIEELTAEHPLKRLLAIQDLTQLAIKGRLQSEQLKQISEYFSLLFKVETEPMIRQGLLESMQTLQLHHCWQNWNIKQRQPLQKLEKVHVDQSVEL</sequence>